<name>A0ABQ6T625_9GAMM</name>
<dbReference type="Proteomes" id="UP000326367">
    <property type="component" value="Unassembled WGS sequence"/>
</dbReference>
<gene>
    <name evidence="2" type="ORF">FJU31_01795</name>
</gene>
<keyword evidence="1" id="KW-0732">Signal</keyword>
<feature type="chain" id="PRO_5046932806" description="DUF3617 family protein" evidence="1">
    <location>
        <begin position="22"/>
        <end position="158"/>
    </location>
</feature>
<feature type="signal peptide" evidence="1">
    <location>
        <begin position="1"/>
        <end position="21"/>
    </location>
</feature>
<comment type="caution">
    <text evidence="2">The sequence shown here is derived from an EMBL/GenBank/DDBJ whole genome shotgun (WGS) entry which is preliminary data.</text>
</comment>
<accession>A0ABQ6T625</accession>
<protein>
    <recommendedName>
        <fullName evidence="4">DUF3617 family protein</fullName>
    </recommendedName>
</protein>
<proteinExistence type="predicted"/>
<dbReference type="EMBL" id="VYKI01000001">
    <property type="protein sequence ID" value="KAA9004603.1"/>
    <property type="molecule type" value="Genomic_DNA"/>
</dbReference>
<keyword evidence="3" id="KW-1185">Reference proteome</keyword>
<evidence type="ECO:0000313" key="2">
    <source>
        <dbReference type="EMBL" id="KAA9004603.1"/>
    </source>
</evidence>
<sequence>MRAPRMMMGLLLSLASLPALAADRYVDARLYPDPASGWERFRSVERALVAGFDDVCGDTFCEGEYYNLQAMRLRCAVERASGQVAGCTWTFAGSNSSVLDDGHIDVDLRSYACALPLAKGTPLESLLQALEAVPPRNSIDVPLPGTSTSVYDGLTECL</sequence>
<evidence type="ECO:0008006" key="4">
    <source>
        <dbReference type="Google" id="ProtNLM"/>
    </source>
</evidence>
<evidence type="ECO:0000256" key="1">
    <source>
        <dbReference type="SAM" id="SignalP"/>
    </source>
</evidence>
<reference evidence="2 3" key="1">
    <citation type="journal article" date="2020" name="Antonie Van Leeuwenhoek">
        <title>Stenotrophomonas cyclobalanopsidis sp. nov., isolated from the leaf spot disease of Cyclobalanopsis patelliformis.</title>
        <authorList>
            <person name="Bian D.R."/>
            <person name="Xue H."/>
            <person name="Piao C.G."/>
            <person name="Li Y."/>
        </authorList>
    </citation>
    <scope>NUCLEOTIDE SEQUENCE [LARGE SCALE GENOMIC DNA]</scope>
    <source>
        <strain evidence="2 3">TPQG1-4</strain>
    </source>
</reference>
<evidence type="ECO:0000313" key="3">
    <source>
        <dbReference type="Proteomes" id="UP000326367"/>
    </source>
</evidence>
<organism evidence="2 3">
    <name type="scientific">Stenotrophomonas cyclobalanopsidis</name>
    <dbReference type="NCBI Taxonomy" id="2771362"/>
    <lineage>
        <taxon>Bacteria</taxon>
        <taxon>Pseudomonadati</taxon>
        <taxon>Pseudomonadota</taxon>
        <taxon>Gammaproteobacteria</taxon>
        <taxon>Lysobacterales</taxon>
        <taxon>Lysobacteraceae</taxon>
        <taxon>Stenotrophomonas</taxon>
    </lineage>
</organism>